<dbReference type="KEGG" id="ngr:NAEGRDRAFT_76855"/>
<feature type="region of interest" description="Disordered" evidence="2">
    <location>
        <begin position="110"/>
        <end position="152"/>
    </location>
</feature>
<dbReference type="RefSeq" id="XP_002668234.1">
    <property type="nucleotide sequence ID" value="XM_002668188.1"/>
</dbReference>
<proteinExistence type="predicted"/>
<reference evidence="3 4" key="1">
    <citation type="journal article" date="2010" name="Cell">
        <title>The genome of Naegleria gruberi illuminates early eukaryotic versatility.</title>
        <authorList>
            <person name="Fritz-Laylin L.K."/>
            <person name="Prochnik S.E."/>
            <person name="Ginger M.L."/>
            <person name="Dacks J.B."/>
            <person name="Carpenter M.L."/>
            <person name="Field M.C."/>
            <person name="Kuo A."/>
            <person name="Paredez A."/>
            <person name="Chapman J."/>
            <person name="Pham J."/>
            <person name="Shu S."/>
            <person name="Neupane R."/>
            <person name="Cipriano M."/>
            <person name="Mancuso J."/>
            <person name="Tu H."/>
            <person name="Salamov A."/>
            <person name="Lindquist E."/>
            <person name="Shapiro H."/>
            <person name="Lucas S."/>
            <person name="Grigoriev I.V."/>
            <person name="Cande W.Z."/>
            <person name="Fulton C."/>
            <person name="Rokhsar D.S."/>
            <person name="Dawson S.C."/>
        </authorList>
    </citation>
    <scope>NUCLEOTIDE SEQUENCE [LARGE SCALE GENOMIC DNA]</scope>
    <source>
        <strain evidence="3 4">NEG-M</strain>
    </source>
</reference>
<sequence length="348" mass="39078">MDYLNNSNIILNDKFDLISKITIFNIITPKKDNLLLSPSSSSINNTINNNNNNISSSVQSRIKSNNEILFPTTISTSTIKQKHDNTNDIIELTHSPTLEDDKDKNELLTSQPLSSFNKQQQQDDTTSKLNLYNNNNSPSSPQNVPSTSRSDLSTATNTVTFTLSSLSNLTSTTDDISPSLSITPKSHYHHHFEPQQQEHNAIEEQHDSHHSLHSNNEHINNNELNLVILHKNELLINTNDNDMSDLMSYTSTTTSVISPYSIDTDQCYIDTEFGCGHLLITTSNSINNLNNNNNNLNNNNLNDNNNTFISGNEYEFNLITIDLEGEKIDVGGELFTFQLLNNVFTNDK</sequence>
<feature type="compositionally biased region" description="Polar residues" evidence="2">
    <location>
        <begin position="110"/>
        <end position="124"/>
    </location>
</feature>
<dbReference type="AlphaFoldDB" id="D2W612"/>
<dbReference type="InParanoid" id="D2W612"/>
<keyword evidence="4" id="KW-1185">Reference proteome</keyword>
<dbReference type="Proteomes" id="UP000006671">
    <property type="component" value="Unassembled WGS sequence"/>
</dbReference>
<accession>D2W612</accession>
<gene>
    <name evidence="3" type="ORF">NAEGRDRAFT_76855</name>
</gene>
<name>D2W612_NAEGR</name>
<evidence type="ECO:0000313" key="3">
    <source>
        <dbReference type="EMBL" id="EFC35490.1"/>
    </source>
</evidence>
<evidence type="ECO:0000256" key="1">
    <source>
        <dbReference type="SAM" id="Coils"/>
    </source>
</evidence>
<evidence type="ECO:0000256" key="2">
    <source>
        <dbReference type="SAM" id="MobiDB-lite"/>
    </source>
</evidence>
<feature type="coiled-coil region" evidence="1">
    <location>
        <begin position="279"/>
        <end position="306"/>
    </location>
</feature>
<organism evidence="4">
    <name type="scientific">Naegleria gruberi</name>
    <name type="common">Amoeba</name>
    <dbReference type="NCBI Taxonomy" id="5762"/>
    <lineage>
        <taxon>Eukaryota</taxon>
        <taxon>Discoba</taxon>
        <taxon>Heterolobosea</taxon>
        <taxon>Tetramitia</taxon>
        <taxon>Eutetramitia</taxon>
        <taxon>Vahlkampfiidae</taxon>
        <taxon>Naegleria</taxon>
    </lineage>
</organism>
<evidence type="ECO:0000313" key="4">
    <source>
        <dbReference type="Proteomes" id="UP000006671"/>
    </source>
</evidence>
<feature type="compositionally biased region" description="Low complexity" evidence="2">
    <location>
        <begin position="127"/>
        <end position="148"/>
    </location>
</feature>
<protein>
    <submittedName>
        <fullName evidence="3">Predicted protein</fullName>
    </submittedName>
</protein>
<dbReference type="EMBL" id="GG739189">
    <property type="protein sequence ID" value="EFC35490.1"/>
    <property type="molecule type" value="Genomic_DNA"/>
</dbReference>
<dbReference type="VEuPathDB" id="AmoebaDB:NAEGRDRAFT_76855"/>
<keyword evidence="1" id="KW-0175">Coiled coil</keyword>
<dbReference type="GeneID" id="8856406"/>